<dbReference type="CDD" id="cd00082">
    <property type="entry name" value="HisKA"/>
    <property type="match status" value="1"/>
</dbReference>
<dbReference type="eggNOG" id="COG3452">
    <property type="taxonomic scope" value="Bacteria"/>
</dbReference>
<dbReference type="InterPro" id="IPR000014">
    <property type="entry name" value="PAS"/>
</dbReference>
<dbReference type="SUPFAM" id="SSF55785">
    <property type="entry name" value="PYP-like sensor domain (PAS domain)"/>
    <property type="match status" value="2"/>
</dbReference>
<evidence type="ECO:0000256" key="4">
    <source>
        <dbReference type="ARBA" id="ARBA00022679"/>
    </source>
</evidence>
<dbReference type="GO" id="GO:0000155">
    <property type="term" value="F:phosphorelay sensor kinase activity"/>
    <property type="evidence" value="ECO:0007669"/>
    <property type="project" value="InterPro"/>
</dbReference>
<comment type="caution">
    <text evidence="13">The sequence shown here is derived from an EMBL/GenBank/DDBJ whole genome shotgun (WGS) entry which is preliminary data.</text>
</comment>
<dbReference type="PRINTS" id="PR00344">
    <property type="entry name" value="BCTRLSENSOR"/>
</dbReference>
<keyword evidence="8" id="KW-0902">Two-component regulatory system</keyword>
<name>A0A095ZDM0_9BURK</name>
<gene>
    <name evidence="13" type="ORF">HMPREF2130_00645</name>
</gene>
<dbReference type="SMART" id="SM00091">
    <property type="entry name" value="PAS"/>
    <property type="match status" value="2"/>
</dbReference>
<dbReference type="NCBIfam" id="TIGR00229">
    <property type="entry name" value="sensory_box"/>
    <property type="match status" value="1"/>
</dbReference>
<dbReference type="Gene3D" id="3.30.565.10">
    <property type="entry name" value="Histidine kinase-like ATPase, C-terminal domain"/>
    <property type="match status" value="1"/>
</dbReference>
<dbReference type="SMART" id="SM00086">
    <property type="entry name" value="PAC"/>
    <property type="match status" value="1"/>
</dbReference>
<feature type="domain" description="PAS" evidence="11">
    <location>
        <begin position="101"/>
        <end position="173"/>
    </location>
</feature>
<dbReference type="Pfam" id="PF00512">
    <property type="entry name" value="HisKA"/>
    <property type="match status" value="1"/>
</dbReference>
<evidence type="ECO:0000256" key="8">
    <source>
        <dbReference type="ARBA" id="ARBA00023012"/>
    </source>
</evidence>
<sequence>MASNSHLSLILPQTLKNENKRRMHWIIPVFVLVLYVLVIFAFMAIQKIQHQHAILYSNTEEVRHQLLIFLVVAMSFTIVISLLTLWHYTRIRSEAEEQLFLETTFRRAMENSMSTGMRVLDLQGRVVYVNPAFCRMVGWNESELLGTLFPYPYWVEDKFEQHEKYLDIVLSGKTPSSGMEMEAKRRDGSIFTARLYVSPLMDPNGEQIGWMTSMTDITEPKRIREALTAAHERFMTVLESLDDTISVVADTPNGTELLFANRTYRRLWGSEAHGHTLLYNAATAHHENDPLANNELYIAQIGAWFEVQHRTLNWTDGRKVRLQVARDISQRREYEQKLSAQQEKVQLSGRLSTLGEMASSLAHELNQPLTAIVNYNSAIAALIKSEHLDQERLLQVLDKSVSQAERAGRIIGRIRDFVRRNEPERQAVKIDTIVENTMDLAFFESRKYSKQIEVNLPEDLPEVYADPILIEQVLLNLVKNGIEAMSQSEHDTLYVNISQVGLEIQVQVIDSGHGLKDPERLFEPFYSTKKEGLGIGLNICRSIIESHRGRLWAENNPSGGTIFTFRIPCYRKADNSISQNGAIN</sequence>
<dbReference type="InterPro" id="IPR005467">
    <property type="entry name" value="His_kinase_dom"/>
</dbReference>
<accession>A0A095ZDM0</accession>
<keyword evidence="9" id="KW-0472">Membrane</keyword>
<dbReference type="Gene3D" id="3.30.450.20">
    <property type="entry name" value="PAS domain"/>
    <property type="match status" value="1"/>
</dbReference>
<dbReference type="InterPro" id="IPR003661">
    <property type="entry name" value="HisK_dim/P_dom"/>
</dbReference>
<evidence type="ECO:0000256" key="7">
    <source>
        <dbReference type="ARBA" id="ARBA00022840"/>
    </source>
</evidence>
<dbReference type="InterPro" id="IPR000700">
    <property type="entry name" value="PAS-assoc_C"/>
</dbReference>
<protein>
    <recommendedName>
        <fullName evidence="2">histidine kinase</fullName>
        <ecNumber evidence="2">2.7.13.3</ecNumber>
    </recommendedName>
</protein>
<dbReference type="Pfam" id="PF00989">
    <property type="entry name" value="PAS"/>
    <property type="match status" value="1"/>
</dbReference>
<dbReference type="InterPro" id="IPR013767">
    <property type="entry name" value="PAS_fold"/>
</dbReference>
<feature type="transmembrane region" description="Helical" evidence="9">
    <location>
        <begin position="25"/>
        <end position="45"/>
    </location>
</feature>
<evidence type="ECO:0000256" key="9">
    <source>
        <dbReference type="SAM" id="Phobius"/>
    </source>
</evidence>
<keyword evidence="9" id="KW-1133">Transmembrane helix</keyword>
<dbReference type="PROSITE" id="PS50113">
    <property type="entry name" value="PAC"/>
    <property type="match status" value="1"/>
</dbReference>
<dbReference type="EC" id="2.7.13.3" evidence="2"/>
<evidence type="ECO:0000259" key="10">
    <source>
        <dbReference type="PROSITE" id="PS50109"/>
    </source>
</evidence>
<evidence type="ECO:0000313" key="14">
    <source>
        <dbReference type="Proteomes" id="UP000029629"/>
    </source>
</evidence>
<evidence type="ECO:0000259" key="12">
    <source>
        <dbReference type="PROSITE" id="PS50113"/>
    </source>
</evidence>
<dbReference type="SUPFAM" id="SSF55874">
    <property type="entry name" value="ATPase domain of HSP90 chaperone/DNA topoisomerase II/histidine kinase"/>
    <property type="match status" value="1"/>
</dbReference>
<dbReference type="PANTHER" id="PTHR43065">
    <property type="entry name" value="SENSOR HISTIDINE KINASE"/>
    <property type="match status" value="1"/>
</dbReference>
<dbReference type="PANTHER" id="PTHR43065:SF10">
    <property type="entry name" value="PEROXIDE STRESS-ACTIVATED HISTIDINE KINASE MAK3"/>
    <property type="match status" value="1"/>
</dbReference>
<keyword evidence="3" id="KW-0597">Phosphoprotein</keyword>
<evidence type="ECO:0000256" key="1">
    <source>
        <dbReference type="ARBA" id="ARBA00000085"/>
    </source>
</evidence>
<dbReference type="InterPro" id="IPR036097">
    <property type="entry name" value="HisK_dim/P_sf"/>
</dbReference>
<dbReference type="InterPro" id="IPR004358">
    <property type="entry name" value="Sig_transdc_His_kin-like_C"/>
</dbReference>
<evidence type="ECO:0000259" key="11">
    <source>
        <dbReference type="PROSITE" id="PS50112"/>
    </source>
</evidence>
<dbReference type="InterPro" id="IPR035965">
    <property type="entry name" value="PAS-like_dom_sf"/>
</dbReference>
<dbReference type="PROSITE" id="PS50112">
    <property type="entry name" value="PAS"/>
    <property type="match status" value="1"/>
</dbReference>
<dbReference type="Gene3D" id="1.10.287.130">
    <property type="match status" value="1"/>
</dbReference>
<dbReference type="PROSITE" id="PS50109">
    <property type="entry name" value="HIS_KIN"/>
    <property type="match status" value="1"/>
</dbReference>
<evidence type="ECO:0000256" key="6">
    <source>
        <dbReference type="ARBA" id="ARBA00022777"/>
    </source>
</evidence>
<dbReference type="InterPro" id="IPR003594">
    <property type="entry name" value="HATPase_dom"/>
</dbReference>
<feature type="domain" description="Histidine kinase" evidence="10">
    <location>
        <begin position="360"/>
        <end position="571"/>
    </location>
</feature>
<dbReference type="InterPro" id="IPR036890">
    <property type="entry name" value="HATPase_C_sf"/>
</dbReference>
<dbReference type="EMBL" id="JRNI01000003">
    <property type="protein sequence ID" value="KGF32486.1"/>
    <property type="molecule type" value="Genomic_DNA"/>
</dbReference>
<keyword evidence="9" id="KW-0812">Transmembrane</keyword>
<dbReference type="InterPro" id="IPR001610">
    <property type="entry name" value="PAC"/>
</dbReference>
<dbReference type="OrthoDB" id="1931120at2"/>
<dbReference type="Pfam" id="PF02518">
    <property type="entry name" value="HATPase_c"/>
    <property type="match status" value="1"/>
</dbReference>
<dbReference type="SMART" id="SM00387">
    <property type="entry name" value="HATPase_c"/>
    <property type="match status" value="1"/>
</dbReference>
<dbReference type="Proteomes" id="UP000029629">
    <property type="component" value="Unassembled WGS sequence"/>
</dbReference>
<dbReference type="eggNOG" id="COG4191">
    <property type="taxonomic scope" value="Bacteria"/>
</dbReference>
<evidence type="ECO:0000256" key="3">
    <source>
        <dbReference type="ARBA" id="ARBA00022553"/>
    </source>
</evidence>
<evidence type="ECO:0000256" key="2">
    <source>
        <dbReference type="ARBA" id="ARBA00012438"/>
    </source>
</evidence>
<dbReference type="SUPFAM" id="SSF47384">
    <property type="entry name" value="Homodimeric domain of signal transducing histidine kinase"/>
    <property type="match status" value="1"/>
</dbReference>
<dbReference type="GO" id="GO:0006355">
    <property type="term" value="P:regulation of DNA-templated transcription"/>
    <property type="evidence" value="ECO:0007669"/>
    <property type="project" value="InterPro"/>
</dbReference>
<evidence type="ECO:0000313" key="13">
    <source>
        <dbReference type="EMBL" id="KGF32486.1"/>
    </source>
</evidence>
<proteinExistence type="predicted"/>
<feature type="transmembrane region" description="Helical" evidence="9">
    <location>
        <begin position="66"/>
        <end position="88"/>
    </location>
</feature>
<keyword evidence="5" id="KW-0547">Nucleotide-binding</keyword>
<keyword evidence="7" id="KW-0067">ATP-binding</keyword>
<dbReference type="Pfam" id="PF13188">
    <property type="entry name" value="PAS_8"/>
    <property type="match status" value="1"/>
</dbReference>
<evidence type="ECO:0000256" key="5">
    <source>
        <dbReference type="ARBA" id="ARBA00022741"/>
    </source>
</evidence>
<dbReference type="RefSeq" id="WP_036557050.1">
    <property type="nucleotide sequence ID" value="NZ_JRNI01000003.1"/>
</dbReference>
<keyword evidence="6 13" id="KW-0418">Kinase</keyword>
<reference evidence="13 14" key="1">
    <citation type="submission" date="2014-07" db="EMBL/GenBank/DDBJ databases">
        <authorList>
            <person name="McCorrison J."/>
            <person name="Sanka R."/>
            <person name="Torralba M."/>
            <person name="Gillis M."/>
            <person name="Haft D.H."/>
            <person name="Methe B."/>
            <person name="Sutton G."/>
            <person name="Nelson K.E."/>
        </authorList>
    </citation>
    <scope>NUCLEOTIDE SEQUENCE [LARGE SCALE GENOMIC DNA]</scope>
    <source>
        <strain evidence="13 14">DNF00040</strain>
    </source>
</reference>
<feature type="domain" description="PAC" evidence="12">
    <location>
        <begin position="177"/>
        <end position="229"/>
    </location>
</feature>
<dbReference type="AlphaFoldDB" id="A0A095ZDM0"/>
<dbReference type="CDD" id="cd00130">
    <property type="entry name" value="PAS"/>
    <property type="match status" value="1"/>
</dbReference>
<comment type="catalytic activity">
    <reaction evidence="1">
        <text>ATP + protein L-histidine = ADP + protein N-phospho-L-histidine.</text>
        <dbReference type="EC" id="2.7.13.3"/>
    </reaction>
</comment>
<keyword evidence="4" id="KW-0808">Transferase</keyword>
<dbReference type="GO" id="GO:0005524">
    <property type="term" value="F:ATP binding"/>
    <property type="evidence" value="ECO:0007669"/>
    <property type="project" value="UniProtKB-KW"/>
</dbReference>
<keyword evidence="14" id="KW-1185">Reference proteome</keyword>
<dbReference type="SMART" id="SM00388">
    <property type="entry name" value="HisKA"/>
    <property type="match status" value="1"/>
</dbReference>
<organism evidence="13 14">
    <name type="scientific">Oligella urethralis DNF00040</name>
    <dbReference type="NCBI Taxonomy" id="1401065"/>
    <lineage>
        <taxon>Bacteria</taxon>
        <taxon>Pseudomonadati</taxon>
        <taxon>Pseudomonadota</taxon>
        <taxon>Betaproteobacteria</taxon>
        <taxon>Burkholderiales</taxon>
        <taxon>Alcaligenaceae</taxon>
        <taxon>Oligella</taxon>
    </lineage>
</organism>